<keyword evidence="5" id="KW-1133">Transmembrane helix</keyword>
<accession>A0A419SAU0</accession>
<dbReference type="Gene3D" id="3.20.20.80">
    <property type="entry name" value="Glycosidases"/>
    <property type="match status" value="1"/>
</dbReference>
<dbReference type="CDD" id="cd06524">
    <property type="entry name" value="GH25_YegX-like"/>
    <property type="match status" value="1"/>
</dbReference>
<dbReference type="RefSeq" id="WP_120180499.1">
    <property type="nucleotide sequence ID" value="NZ_MBTA01000002.1"/>
</dbReference>
<evidence type="ECO:0000256" key="2">
    <source>
        <dbReference type="ARBA" id="ARBA00022801"/>
    </source>
</evidence>
<gene>
    <name evidence="6" type="ORF">BCY91_13270</name>
</gene>
<dbReference type="GO" id="GO:0016052">
    <property type="term" value="P:carbohydrate catabolic process"/>
    <property type="evidence" value="ECO:0007669"/>
    <property type="project" value="TreeGrafter"/>
</dbReference>
<dbReference type="Pfam" id="PF01183">
    <property type="entry name" value="Glyco_hydro_25"/>
    <property type="match status" value="1"/>
</dbReference>
<keyword evidence="5" id="KW-0472">Membrane</keyword>
<keyword evidence="7" id="KW-1185">Reference proteome</keyword>
<keyword evidence="5" id="KW-0812">Transmembrane</keyword>
<dbReference type="InterPro" id="IPR017853">
    <property type="entry name" value="GH"/>
</dbReference>
<dbReference type="GO" id="GO:0003796">
    <property type="term" value="F:lysozyme activity"/>
    <property type="evidence" value="ECO:0007669"/>
    <property type="project" value="InterPro"/>
</dbReference>
<evidence type="ECO:0000256" key="5">
    <source>
        <dbReference type="SAM" id="Phobius"/>
    </source>
</evidence>
<feature type="region of interest" description="Disordered" evidence="4">
    <location>
        <begin position="1"/>
        <end position="25"/>
    </location>
</feature>
<dbReference type="InterPro" id="IPR002053">
    <property type="entry name" value="Glyco_hydro_25"/>
</dbReference>
<dbReference type="GO" id="GO:0016998">
    <property type="term" value="P:cell wall macromolecule catabolic process"/>
    <property type="evidence" value="ECO:0007669"/>
    <property type="project" value="InterPro"/>
</dbReference>
<evidence type="ECO:0000256" key="1">
    <source>
        <dbReference type="ARBA" id="ARBA00010646"/>
    </source>
</evidence>
<comment type="caution">
    <text evidence="6">The sequence shown here is derived from an EMBL/GenBank/DDBJ whole genome shotgun (WGS) entry which is preliminary data.</text>
</comment>
<dbReference type="SUPFAM" id="SSF51445">
    <property type="entry name" value="(Trans)glycosidases"/>
    <property type="match status" value="1"/>
</dbReference>
<sequence>MAVQKKAPAKRSVKPRANTGTRKKAKKKTTFGIKTKVVLVLIVLLVFSPFYYGKVLKTAVSTGRWFRDLFVFDEYPHYEEFGIRIPRKYYVHGIDVSYYQGKIDWDKVAAVDYNGVKISFAFIKATEGITLVDSYFQRNWRETKKEGVIRGAYHYFKPKKSGIWQARFFLQTVKMEAGDLPAVVDIEESAGLSKAELIPNIQDFLDEVERKTKAKPIIYTGYQFYRDHLQGEFDDYPLWVAHYYQPKLKFGKETAWRFWQHADNAKVEGIKHKVDMNVFNGEEEDLSALLIQHINL</sequence>
<keyword evidence="3" id="KW-0326">Glycosidase</keyword>
<dbReference type="AlphaFoldDB" id="A0A419SAU0"/>
<dbReference type="Proteomes" id="UP000283433">
    <property type="component" value="Unassembled WGS sequence"/>
</dbReference>
<dbReference type="PROSITE" id="PS51904">
    <property type="entry name" value="GLYCOSYL_HYDROL_F25_2"/>
    <property type="match status" value="1"/>
</dbReference>
<dbReference type="GO" id="GO:0009253">
    <property type="term" value="P:peptidoglycan catabolic process"/>
    <property type="evidence" value="ECO:0007669"/>
    <property type="project" value="InterPro"/>
</dbReference>
<evidence type="ECO:0000313" key="6">
    <source>
        <dbReference type="EMBL" id="RKD19566.1"/>
    </source>
</evidence>
<proteinExistence type="inferred from homology"/>
<keyword evidence="2 6" id="KW-0378">Hydrolase</keyword>
<comment type="similarity">
    <text evidence="1">Belongs to the glycosyl hydrolase 25 family.</text>
</comment>
<dbReference type="InterPro" id="IPR018077">
    <property type="entry name" value="Glyco_hydro_fam25_subgr"/>
</dbReference>
<evidence type="ECO:0000313" key="7">
    <source>
        <dbReference type="Proteomes" id="UP000283433"/>
    </source>
</evidence>
<dbReference type="OrthoDB" id="9798192at2"/>
<organism evidence="6 7">
    <name type="scientific">Pelobium manganitolerans</name>
    <dbReference type="NCBI Taxonomy" id="1842495"/>
    <lineage>
        <taxon>Bacteria</taxon>
        <taxon>Pseudomonadati</taxon>
        <taxon>Bacteroidota</taxon>
        <taxon>Sphingobacteriia</taxon>
        <taxon>Sphingobacteriales</taxon>
        <taxon>Sphingobacteriaceae</taxon>
        <taxon>Pelobium</taxon>
    </lineage>
</organism>
<reference evidence="6 7" key="1">
    <citation type="submission" date="2016-07" db="EMBL/GenBank/DDBJ databases">
        <title>Genome of Pelobium manganitolerans.</title>
        <authorList>
            <person name="Wu S."/>
            <person name="Wang G."/>
        </authorList>
    </citation>
    <scope>NUCLEOTIDE SEQUENCE [LARGE SCALE GENOMIC DNA]</scope>
    <source>
        <strain evidence="6 7">YS-25</strain>
    </source>
</reference>
<dbReference type="SMART" id="SM00641">
    <property type="entry name" value="Glyco_25"/>
    <property type="match status" value="1"/>
</dbReference>
<name>A0A419SAU0_9SPHI</name>
<evidence type="ECO:0000256" key="3">
    <source>
        <dbReference type="ARBA" id="ARBA00023295"/>
    </source>
</evidence>
<evidence type="ECO:0000256" key="4">
    <source>
        <dbReference type="SAM" id="MobiDB-lite"/>
    </source>
</evidence>
<dbReference type="PANTHER" id="PTHR34135">
    <property type="entry name" value="LYSOZYME"/>
    <property type="match status" value="1"/>
</dbReference>
<dbReference type="EMBL" id="MBTA01000002">
    <property type="protein sequence ID" value="RKD19566.1"/>
    <property type="molecule type" value="Genomic_DNA"/>
</dbReference>
<dbReference type="PANTHER" id="PTHR34135:SF2">
    <property type="entry name" value="LYSOZYME"/>
    <property type="match status" value="1"/>
</dbReference>
<feature type="transmembrane region" description="Helical" evidence="5">
    <location>
        <begin position="31"/>
        <end position="52"/>
    </location>
</feature>
<protein>
    <submittedName>
        <fullName evidence="6">Glycoside hydrolase</fullName>
    </submittedName>
</protein>